<sequence>MVVLWLALLGLGMSMSGAAIWLALRDRRRELSRRDLPEQPGRHRDPDGS</sequence>
<proteinExistence type="predicted"/>
<organism evidence="2 3">
    <name type="scientific">Actinoplanes oblitus</name>
    <dbReference type="NCBI Taxonomy" id="3040509"/>
    <lineage>
        <taxon>Bacteria</taxon>
        <taxon>Bacillati</taxon>
        <taxon>Actinomycetota</taxon>
        <taxon>Actinomycetes</taxon>
        <taxon>Micromonosporales</taxon>
        <taxon>Micromonosporaceae</taxon>
        <taxon>Actinoplanes</taxon>
    </lineage>
</organism>
<keyword evidence="1" id="KW-1133">Transmembrane helix</keyword>
<feature type="transmembrane region" description="Helical" evidence="1">
    <location>
        <begin position="6"/>
        <end position="24"/>
    </location>
</feature>
<gene>
    <name evidence="2" type="ORF">ACTOB_001165</name>
</gene>
<dbReference type="Proteomes" id="UP001240150">
    <property type="component" value="Chromosome"/>
</dbReference>
<evidence type="ECO:0000313" key="3">
    <source>
        <dbReference type="Proteomes" id="UP001240150"/>
    </source>
</evidence>
<evidence type="ECO:0000256" key="1">
    <source>
        <dbReference type="SAM" id="Phobius"/>
    </source>
</evidence>
<dbReference type="RefSeq" id="WP_284919023.1">
    <property type="nucleotide sequence ID" value="NZ_CP126980.1"/>
</dbReference>
<evidence type="ECO:0000313" key="2">
    <source>
        <dbReference type="EMBL" id="WIM97625.1"/>
    </source>
</evidence>
<dbReference type="EMBL" id="CP126980">
    <property type="protein sequence ID" value="WIM97625.1"/>
    <property type="molecule type" value="Genomic_DNA"/>
</dbReference>
<keyword evidence="1" id="KW-0472">Membrane</keyword>
<reference evidence="2 3" key="1">
    <citation type="submission" date="2023-06" db="EMBL/GenBank/DDBJ databases">
        <authorList>
            <person name="Yushchuk O."/>
            <person name="Binda E."/>
            <person name="Ruckert-Reed C."/>
            <person name="Fedorenko V."/>
            <person name="Kalinowski J."/>
            <person name="Marinelli F."/>
        </authorList>
    </citation>
    <scope>NUCLEOTIDE SEQUENCE [LARGE SCALE GENOMIC DNA]</scope>
    <source>
        <strain evidence="2 3">NRRL 3884</strain>
    </source>
</reference>
<keyword evidence="3" id="KW-1185">Reference proteome</keyword>
<protein>
    <submittedName>
        <fullName evidence="2">Uncharacterized protein</fullName>
    </submittedName>
</protein>
<accession>A0ABY8WL85</accession>
<keyword evidence="1" id="KW-0812">Transmembrane</keyword>
<name>A0ABY8WL85_9ACTN</name>